<dbReference type="Proteomes" id="UP000257004">
    <property type="component" value="Unassembled WGS sequence"/>
</dbReference>
<reference evidence="1 2" key="1">
    <citation type="submission" date="2018-07" db="EMBL/GenBank/DDBJ databases">
        <title>Genomic Encyclopedia of Archaeal and Bacterial Type Strains, Phase II (KMG-II): from individual species to whole genera.</title>
        <authorList>
            <person name="Goeker M."/>
        </authorList>
    </citation>
    <scope>NUCLEOTIDE SEQUENCE [LARGE SCALE GENOMIC DNA]</scope>
    <source>
        <strain evidence="1 2">DSM 25795</strain>
    </source>
</reference>
<proteinExistence type="predicted"/>
<gene>
    <name evidence="1" type="ORF">BD847_3140</name>
</gene>
<dbReference type="AlphaFoldDB" id="A0A3D9FRU4"/>
<name>A0A3D9FRU4_9FLAO</name>
<evidence type="ECO:0000313" key="2">
    <source>
        <dbReference type="Proteomes" id="UP000257004"/>
    </source>
</evidence>
<protein>
    <submittedName>
        <fullName evidence="1">Uncharacterized protein</fullName>
    </submittedName>
</protein>
<accession>A0A3D9FRU4</accession>
<keyword evidence="2" id="KW-1185">Reference proteome</keyword>
<dbReference type="OrthoDB" id="982885at2"/>
<dbReference type="RefSeq" id="WP_115889130.1">
    <property type="nucleotide sequence ID" value="NZ_QRDQ01000010.1"/>
</dbReference>
<evidence type="ECO:0000313" key="1">
    <source>
        <dbReference type="EMBL" id="RED22510.1"/>
    </source>
</evidence>
<organism evidence="1 2">
    <name type="scientific">Flavobacterium cutihirudinis</name>
    <dbReference type="NCBI Taxonomy" id="1265740"/>
    <lineage>
        <taxon>Bacteria</taxon>
        <taxon>Pseudomonadati</taxon>
        <taxon>Bacteroidota</taxon>
        <taxon>Flavobacteriia</taxon>
        <taxon>Flavobacteriales</taxon>
        <taxon>Flavobacteriaceae</taxon>
        <taxon>Flavobacterium</taxon>
    </lineage>
</organism>
<comment type="caution">
    <text evidence="1">The sequence shown here is derived from an EMBL/GenBank/DDBJ whole genome shotgun (WGS) entry which is preliminary data.</text>
</comment>
<dbReference type="EMBL" id="QRDQ01000010">
    <property type="protein sequence ID" value="RED22510.1"/>
    <property type="molecule type" value="Genomic_DNA"/>
</dbReference>
<sequence length="106" mass="12415">MNLIKLIKYFRSGGTFENFCLSQSINMDSEVVEIYMTKPFGINNELGFFEIEKTEAKIEYYFNGKMYFNLFDFFYFLDAIEEANIGISLTDEKLAQVLFDYAINDA</sequence>